<keyword evidence="2" id="KW-1185">Reference proteome</keyword>
<dbReference type="Proteomes" id="UP000032141">
    <property type="component" value="Unassembled WGS sequence"/>
</dbReference>
<dbReference type="AlphaFoldDB" id="A0A0D2ZRH1"/>
<dbReference type="HOGENOM" id="CLU_3109237_0_0_1"/>
<dbReference type="Gramene" id="Bo00837s040.1">
    <property type="protein sequence ID" value="Bo00837s040.1"/>
    <property type="gene ID" value="Bo00837s040"/>
</dbReference>
<evidence type="ECO:0000313" key="1">
    <source>
        <dbReference type="EnsemblPlants" id="Bo00837s040.1"/>
    </source>
</evidence>
<organism evidence="1 2">
    <name type="scientific">Brassica oleracea var. oleracea</name>
    <dbReference type="NCBI Taxonomy" id="109376"/>
    <lineage>
        <taxon>Eukaryota</taxon>
        <taxon>Viridiplantae</taxon>
        <taxon>Streptophyta</taxon>
        <taxon>Embryophyta</taxon>
        <taxon>Tracheophyta</taxon>
        <taxon>Spermatophyta</taxon>
        <taxon>Magnoliopsida</taxon>
        <taxon>eudicotyledons</taxon>
        <taxon>Gunneridae</taxon>
        <taxon>Pentapetalae</taxon>
        <taxon>rosids</taxon>
        <taxon>malvids</taxon>
        <taxon>Brassicales</taxon>
        <taxon>Brassicaceae</taxon>
        <taxon>Brassiceae</taxon>
        <taxon>Brassica</taxon>
    </lineage>
</organism>
<name>A0A0D2ZRH1_BRAOL</name>
<sequence length="51" mass="5476">MVTFAGVPFFESTSKLAISLDLVSSPMVSTVAEMGFKIPEILIEDRLSPSS</sequence>
<reference evidence="1" key="2">
    <citation type="submission" date="2015-06" db="UniProtKB">
        <authorList>
            <consortium name="EnsemblPlants"/>
        </authorList>
    </citation>
    <scope>IDENTIFICATION</scope>
</reference>
<protein>
    <submittedName>
        <fullName evidence="1">Uncharacterized protein</fullName>
    </submittedName>
</protein>
<reference evidence="1" key="1">
    <citation type="journal article" date="2014" name="Genome Biol.">
        <title>Transcriptome and methylome profiling reveals relics of genome dominance in the mesopolyploid Brassica oleracea.</title>
        <authorList>
            <person name="Parkin I.A."/>
            <person name="Koh C."/>
            <person name="Tang H."/>
            <person name="Robinson S.J."/>
            <person name="Kagale S."/>
            <person name="Clarke W.E."/>
            <person name="Town C.D."/>
            <person name="Nixon J."/>
            <person name="Krishnakumar V."/>
            <person name="Bidwell S.L."/>
            <person name="Denoeud F."/>
            <person name="Belcram H."/>
            <person name="Links M.G."/>
            <person name="Just J."/>
            <person name="Clarke C."/>
            <person name="Bender T."/>
            <person name="Huebert T."/>
            <person name="Mason A.S."/>
            <person name="Pires J.C."/>
            <person name="Barker G."/>
            <person name="Moore J."/>
            <person name="Walley P.G."/>
            <person name="Manoli S."/>
            <person name="Batley J."/>
            <person name="Edwards D."/>
            <person name="Nelson M.N."/>
            <person name="Wang X."/>
            <person name="Paterson A.H."/>
            <person name="King G."/>
            <person name="Bancroft I."/>
            <person name="Chalhoub B."/>
            <person name="Sharpe A.G."/>
        </authorList>
    </citation>
    <scope>NUCLEOTIDE SEQUENCE [LARGE SCALE GENOMIC DNA]</scope>
    <source>
        <strain evidence="1">cv. TO1000</strain>
    </source>
</reference>
<proteinExistence type="predicted"/>
<evidence type="ECO:0000313" key="2">
    <source>
        <dbReference type="Proteomes" id="UP000032141"/>
    </source>
</evidence>
<accession>A0A0D2ZRH1</accession>
<dbReference type="EnsemblPlants" id="Bo00837s040.1">
    <property type="protein sequence ID" value="Bo00837s040.1"/>
    <property type="gene ID" value="Bo00837s040"/>
</dbReference>